<accession>A0ABY9JZ75</accession>
<evidence type="ECO:0000256" key="1">
    <source>
        <dbReference type="ARBA" id="ARBA00022517"/>
    </source>
</evidence>
<keyword evidence="1" id="KW-0690">Ribosome biogenesis</keyword>
<dbReference type="InterPro" id="IPR036764">
    <property type="entry name" value="Peptidase_Prp_sf"/>
</dbReference>
<dbReference type="PANTHER" id="PTHR39178">
    <property type="entry name" value="HYPOTHETICAL RIBOSOME-ASSOCIATED PROTEIN"/>
    <property type="match status" value="1"/>
</dbReference>
<reference evidence="7 8" key="1">
    <citation type="submission" date="2023-06" db="EMBL/GenBank/DDBJ databases">
        <title>Five Gram-positive bacteria isolated from mangrove sediments in Shenzhen, Guangdong, China.</title>
        <authorList>
            <person name="Yu S."/>
            <person name="Zheng W."/>
            <person name="Huang Y."/>
        </authorList>
    </citation>
    <scope>NUCLEOTIDE SEQUENCE [LARGE SCALE GENOMIC DNA]</scope>
    <source>
        <strain evidence="7 8">SaN35-3</strain>
    </source>
</reference>
<evidence type="ECO:0000256" key="2">
    <source>
        <dbReference type="ARBA" id="ARBA00022670"/>
    </source>
</evidence>
<evidence type="ECO:0000256" key="4">
    <source>
        <dbReference type="ARBA" id="ARBA00022807"/>
    </source>
</evidence>
<gene>
    <name evidence="7" type="ORF">LC087_08280</name>
</gene>
<dbReference type="Gene3D" id="3.30.70.1490">
    <property type="entry name" value="Cysteine protease Prp"/>
    <property type="match status" value="1"/>
</dbReference>
<dbReference type="Pfam" id="PF04327">
    <property type="entry name" value="Peptidase_Prp"/>
    <property type="match status" value="1"/>
</dbReference>
<dbReference type="CDD" id="cd16332">
    <property type="entry name" value="Prp-like"/>
    <property type="match status" value="1"/>
</dbReference>
<keyword evidence="3" id="KW-0378">Hydrolase</keyword>
<evidence type="ECO:0000256" key="6">
    <source>
        <dbReference type="ARBA" id="ARBA00044538"/>
    </source>
</evidence>
<keyword evidence="8" id="KW-1185">Reference proteome</keyword>
<keyword evidence="2 7" id="KW-0645">Protease</keyword>
<dbReference type="RefSeq" id="WP_226542138.1">
    <property type="nucleotide sequence ID" value="NZ_CP129013.1"/>
</dbReference>
<evidence type="ECO:0000313" key="7">
    <source>
        <dbReference type="EMBL" id="WLR44078.1"/>
    </source>
</evidence>
<dbReference type="InterPro" id="IPR007422">
    <property type="entry name" value="Peptidase_Prp"/>
</dbReference>
<dbReference type="GO" id="GO:0008233">
    <property type="term" value="F:peptidase activity"/>
    <property type="evidence" value="ECO:0007669"/>
    <property type="project" value="UniProtKB-KW"/>
</dbReference>
<dbReference type="SUPFAM" id="SSF118010">
    <property type="entry name" value="TM1457-like"/>
    <property type="match status" value="1"/>
</dbReference>
<dbReference type="NCBIfam" id="NF011126">
    <property type="entry name" value="PRK14553.1-6"/>
    <property type="match status" value="1"/>
</dbReference>
<keyword evidence="4" id="KW-0788">Thiol protease</keyword>
<proteinExistence type="inferred from homology"/>
<evidence type="ECO:0000256" key="3">
    <source>
        <dbReference type="ARBA" id="ARBA00022801"/>
    </source>
</evidence>
<sequence length="113" mass="12137">MIRINVTRSEEGSIQSFVLEGHAKFDVHGQDIVCSAVSAISFGSINAVLSLTGVELEIDQGGEGGYLKCVIPDALSNDPSFDQVQLLFEGMLVSLGTIELDYGDYLKITDPKV</sequence>
<organism evidence="7 8">
    <name type="scientific">Bacillus carboniphilus</name>
    <dbReference type="NCBI Taxonomy" id="86663"/>
    <lineage>
        <taxon>Bacteria</taxon>
        <taxon>Bacillati</taxon>
        <taxon>Bacillota</taxon>
        <taxon>Bacilli</taxon>
        <taxon>Bacillales</taxon>
        <taxon>Bacillaceae</taxon>
        <taxon>Bacillus</taxon>
    </lineage>
</organism>
<dbReference type="GO" id="GO:0006508">
    <property type="term" value="P:proteolysis"/>
    <property type="evidence" value="ECO:0007669"/>
    <property type="project" value="UniProtKB-KW"/>
</dbReference>
<protein>
    <recommendedName>
        <fullName evidence="6">Ribosomal processing cysteine protease Prp</fullName>
    </recommendedName>
</protein>
<dbReference type="EMBL" id="CP129013">
    <property type="protein sequence ID" value="WLR44078.1"/>
    <property type="molecule type" value="Genomic_DNA"/>
</dbReference>
<evidence type="ECO:0000256" key="5">
    <source>
        <dbReference type="ARBA" id="ARBA00044503"/>
    </source>
</evidence>
<comment type="similarity">
    <text evidence="5">Belongs to the Prp family.</text>
</comment>
<dbReference type="PANTHER" id="PTHR39178:SF1">
    <property type="entry name" value="RIBOSOMAL-PROCESSING CYSTEINE PROTEASE PRP"/>
    <property type="match status" value="1"/>
</dbReference>
<dbReference type="Proteomes" id="UP001197974">
    <property type="component" value="Chromosome"/>
</dbReference>
<evidence type="ECO:0000313" key="8">
    <source>
        <dbReference type="Proteomes" id="UP001197974"/>
    </source>
</evidence>
<name>A0ABY9JZ75_9BACI</name>